<dbReference type="PROSITE" id="PS50983">
    <property type="entry name" value="FE_B12_PBP"/>
    <property type="match status" value="1"/>
</dbReference>
<feature type="domain" description="Fe/B12 periplasmic-binding" evidence="2">
    <location>
        <begin position="41"/>
        <end position="300"/>
    </location>
</feature>
<keyword evidence="4" id="KW-1185">Reference proteome</keyword>
<accession>A0ABX0RJW0</accession>
<dbReference type="InterPro" id="IPR002491">
    <property type="entry name" value="ABC_transptr_periplasmic_BD"/>
</dbReference>
<dbReference type="PANTHER" id="PTHR30535:SF34">
    <property type="entry name" value="MOLYBDATE-BINDING PROTEIN MOLA"/>
    <property type="match status" value="1"/>
</dbReference>
<dbReference type="Gene3D" id="3.40.50.1980">
    <property type="entry name" value="Nitrogenase molybdenum iron protein domain"/>
    <property type="match status" value="2"/>
</dbReference>
<dbReference type="RefSeq" id="WP_167017119.1">
    <property type="nucleotide sequence ID" value="NZ_VWXF01000009.1"/>
</dbReference>
<feature type="chain" id="PRO_5046717846" evidence="1">
    <location>
        <begin position="23"/>
        <end position="340"/>
    </location>
</feature>
<proteinExistence type="predicted"/>
<dbReference type="InterPro" id="IPR050902">
    <property type="entry name" value="ABC_Transporter_SBP"/>
</dbReference>
<dbReference type="PANTHER" id="PTHR30535">
    <property type="entry name" value="VITAMIN B12-BINDING PROTEIN"/>
    <property type="match status" value="1"/>
</dbReference>
<comment type="caution">
    <text evidence="3">The sequence shown here is derived from an EMBL/GenBank/DDBJ whole genome shotgun (WGS) entry which is preliminary data.</text>
</comment>
<feature type="signal peptide" evidence="1">
    <location>
        <begin position="1"/>
        <end position="22"/>
    </location>
</feature>
<evidence type="ECO:0000313" key="3">
    <source>
        <dbReference type="EMBL" id="NIF23684.1"/>
    </source>
</evidence>
<sequence>MRRVLALLLATSSLMYGTPGVAQTITDDVGNQVVVNHAVNRIADGWFAHHSLLMALGAGDRIVATVNHPEDHPWMFRLQPSLNQALQVRGKTFDSEALVTRKVDAVFVPAGDPDAAAYRQAGLPVFEMRFDDFPSMERSMLTTAQVVGGEQVEQRAVAYNRYLEQQIAAIKQKTAGLTAQQRPSVLHIESLHPLKVDGRNTLIDTWITLAGGRNAAASVDGNMKPVSPETILKWQPDVIIIGAGAGELANSDYASLFAPLKAVQRHQVWQNPAGVFPWDRYGVEAALQIQWATQLLHPELFPRSNMIPETQDFYRRFFNYPLSAEEAARILHAQPPATQP</sequence>
<dbReference type="SUPFAM" id="SSF53807">
    <property type="entry name" value="Helical backbone' metal receptor"/>
    <property type="match status" value="1"/>
</dbReference>
<protein>
    <submittedName>
        <fullName evidence="3">ABC transporter substrate-binding protein</fullName>
    </submittedName>
</protein>
<keyword evidence="1" id="KW-0732">Signal</keyword>
<evidence type="ECO:0000313" key="4">
    <source>
        <dbReference type="Proteomes" id="UP001515683"/>
    </source>
</evidence>
<dbReference type="Proteomes" id="UP001515683">
    <property type="component" value="Unassembled WGS sequence"/>
</dbReference>
<evidence type="ECO:0000259" key="2">
    <source>
        <dbReference type="PROSITE" id="PS50983"/>
    </source>
</evidence>
<name>A0ABX0RJW0_9GAMM</name>
<evidence type="ECO:0000256" key="1">
    <source>
        <dbReference type="SAM" id="SignalP"/>
    </source>
</evidence>
<reference evidence="3 4" key="1">
    <citation type="journal article" date="2019" name="bioRxiv">
        <title>Bacteria contribute to plant secondary compound degradation in a generalist herbivore system.</title>
        <authorList>
            <person name="Francoeur C.B."/>
            <person name="Khadempour L."/>
            <person name="Moreira-Soto R.D."/>
            <person name="Gotting K."/>
            <person name="Book A.J."/>
            <person name="Pinto-Tomas A.A."/>
            <person name="Keefover-Ring K."/>
            <person name="Currie C.R."/>
        </authorList>
    </citation>
    <scope>NUCLEOTIDE SEQUENCE [LARGE SCALE GENOMIC DNA]</scope>
    <source>
        <strain evidence="3">Acro-835</strain>
    </source>
</reference>
<dbReference type="Pfam" id="PF01497">
    <property type="entry name" value="Peripla_BP_2"/>
    <property type="match status" value="1"/>
</dbReference>
<organism evidence="3 4">
    <name type="scientific">Candidatus Pantoea multigeneris</name>
    <dbReference type="NCBI Taxonomy" id="2608357"/>
    <lineage>
        <taxon>Bacteria</taxon>
        <taxon>Pseudomonadati</taxon>
        <taxon>Pseudomonadota</taxon>
        <taxon>Gammaproteobacteria</taxon>
        <taxon>Enterobacterales</taxon>
        <taxon>Erwiniaceae</taxon>
        <taxon>Pantoea</taxon>
    </lineage>
</organism>
<dbReference type="EMBL" id="VWXF01000009">
    <property type="protein sequence ID" value="NIF23684.1"/>
    <property type="molecule type" value="Genomic_DNA"/>
</dbReference>
<gene>
    <name evidence="3" type="ORF">F3J40_19070</name>
</gene>
<dbReference type="Gene3D" id="1.20.58.2180">
    <property type="match status" value="1"/>
</dbReference>